<dbReference type="Gene3D" id="3.40.1170.60">
    <property type="match status" value="1"/>
</dbReference>
<comment type="caution">
    <text evidence="7">The sequence shown here is derived from an EMBL/GenBank/DDBJ whole genome shotgun (WGS) entry which is preliminary data.</text>
</comment>
<evidence type="ECO:0000256" key="1">
    <source>
        <dbReference type="ARBA" id="ARBA00010945"/>
    </source>
</evidence>
<comment type="similarity">
    <text evidence="1">Belongs to the DNA polymerase type-Y family.</text>
</comment>
<evidence type="ECO:0000313" key="8">
    <source>
        <dbReference type="Proteomes" id="UP001214854"/>
    </source>
</evidence>
<dbReference type="InterPro" id="IPR043502">
    <property type="entry name" value="DNA/RNA_pol_sf"/>
</dbReference>
<dbReference type="Proteomes" id="UP001214854">
    <property type="component" value="Unassembled WGS sequence"/>
</dbReference>
<sequence>MRKPQNPEVMYLDFNGFFASTSQLQHPHLRGKPVGIIPHEGNGNTCIIACSKEAKAFGVQNVMPLPIVRRLCPDIILWPQEVDLYRRAHNYLMAEVETVVPIDAVKSIDELCSVISDTDRANPAALGREIKRRLLKEVGPWITCSIGFAPNRLLAKIACKDGGRDGNNVWHPDHVPEFLNHILLKDIPGIGPGTLQRLYKAKIGTVECLRTAAPKHLRQIWGNVAGERMWYAINGYDIKAQPTSRSRYGHSRVLPPVFRSLEACRHITRILATKAARRMRRDKWSSSKLYLGLAGYFGGYWVRAHHMPAICDDMGVLDTLERLWARAMRELPPGIVLLRADVVLDELTLTAQRQLDFLADDELTRQRQEAITAALDALNKRYGSTVVTVGPWSNPAADRLGAKISFTRIPRREDAW</sequence>
<organism evidence="7 8">
    <name type="scientific">Asticcacaulis aquaticus</name>
    <dbReference type="NCBI Taxonomy" id="2984212"/>
    <lineage>
        <taxon>Bacteria</taxon>
        <taxon>Pseudomonadati</taxon>
        <taxon>Pseudomonadota</taxon>
        <taxon>Alphaproteobacteria</taxon>
        <taxon>Caulobacterales</taxon>
        <taxon>Caulobacteraceae</taxon>
        <taxon>Asticcacaulis</taxon>
    </lineage>
</organism>
<dbReference type="Pfam" id="PF00817">
    <property type="entry name" value="IMS"/>
    <property type="match status" value="1"/>
</dbReference>
<dbReference type="PANTHER" id="PTHR11076:SF34">
    <property type="entry name" value="PROTEIN UMUC"/>
    <property type="match status" value="1"/>
</dbReference>
<comment type="function">
    <text evidence="4">Poorly processive, error-prone DNA polymerase involved in untargeted mutagenesis. Copies undamaged DNA at stalled replication forks, which arise in vivo from mismatched or misaligned primer ends. These misaligned primers can be extended by PolIV. Exhibits no 3'-5' exonuclease (proofreading) activity. May be involved in translesional synthesis, in conjunction with the beta clamp from PolIII.</text>
</comment>
<evidence type="ECO:0000256" key="2">
    <source>
        <dbReference type="ARBA" id="ARBA00011245"/>
    </source>
</evidence>
<evidence type="ECO:0000313" key="7">
    <source>
        <dbReference type="EMBL" id="MDC7683259.1"/>
    </source>
</evidence>
<name>A0ABT5HTD1_9CAUL</name>
<evidence type="ECO:0000256" key="4">
    <source>
        <dbReference type="ARBA" id="ARBA00025589"/>
    </source>
</evidence>
<dbReference type="InterPro" id="IPR043128">
    <property type="entry name" value="Rev_trsase/Diguanyl_cyclase"/>
</dbReference>
<dbReference type="EC" id="2.7.7.7" evidence="3"/>
<evidence type="ECO:0000259" key="6">
    <source>
        <dbReference type="PROSITE" id="PS50173"/>
    </source>
</evidence>
<dbReference type="CDD" id="cd00424">
    <property type="entry name" value="PolY"/>
    <property type="match status" value="1"/>
</dbReference>
<protein>
    <recommendedName>
        <fullName evidence="3">DNA-directed DNA polymerase</fullName>
        <ecNumber evidence="3">2.7.7.7</ecNumber>
    </recommendedName>
</protein>
<dbReference type="RefSeq" id="WP_272747733.1">
    <property type="nucleotide sequence ID" value="NZ_JAQQKX010000005.1"/>
</dbReference>
<dbReference type="PANTHER" id="PTHR11076">
    <property type="entry name" value="DNA REPAIR POLYMERASE UMUC / TRANSFERASE FAMILY MEMBER"/>
    <property type="match status" value="1"/>
</dbReference>
<gene>
    <name evidence="7" type="ORF">PQU92_08220</name>
</gene>
<dbReference type="InterPro" id="IPR001126">
    <property type="entry name" value="UmuC"/>
</dbReference>
<accession>A0ABT5HTD1</accession>
<dbReference type="InterPro" id="IPR017961">
    <property type="entry name" value="DNA_pol_Y-fam_little_finger"/>
</dbReference>
<comment type="subunit">
    <text evidence="2">Monomer.</text>
</comment>
<dbReference type="InterPro" id="IPR050116">
    <property type="entry name" value="DNA_polymerase-Y"/>
</dbReference>
<keyword evidence="8" id="KW-1185">Reference proteome</keyword>
<dbReference type="Gene3D" id="3.30.70.270">
    <property type="match status" value="1"/>
</dbReference>
<comment type="catalytic activity">
    <reaction evidence="5">
        <text>DNA(n) + a 2'-deoxyribonucleoside 5'-triphosphate = DNA(n+1) + diphosphate</text>
        <dbReference type="Rhea" id="RHEA:22508"/>
        <dbReference type="Rhea" id="RHEA-COMP:17339"/>
        <dbReference type="Rhea" id="RHEA-COMP:17340"/>
        <dbReference type="ChEBI" id="CHEBI:33019"/>
        <dbReference type="ChEBI" id="CHEBI:61560"/>
        <dbReference type="ChEBI" id="CHEBI:173112"/>
        <dbReference type="EC" id="2.7.7.7"/>
    </reaction>
</comment>
<dbReference type="Pfam" id="PF11799">
    <property type="entry name" value="IMS_C"/>
    <property type="match status" value="1"/>
</dbReference>
<reference evidence="7 8" key="1">
    <citation type="submission" date="2023-01" db="EMBL/GenBank/DDBJ databases">
        <title>Novel species of the genus Asticcacaulis isolated from rivers.</title>
        <authorList>
            <person name="Lu H."/>
        </authorList>
    </citation>
    <scope>NUCLEOTIDE SEQUENCE [LARGE SCALE GENOMIC DNA]</scope>
    <source>
        <strain evidence="7 8">BYS171W</strain>
    </source>
</reference>
<dbReference type="PROSITE" id="PS50173">
    <property type="entry name" value="UMUC"/>
    <property type="match status" value="1"/>
</dbReference>
<feature type="domain" description="UmuC" evidence="6">
    <location>
        <begin position="9"/>
        <end position="191"/>
    </location>
</feature>
<evidence type="ECO:0000256" key="3">
    <source>
        <dbReference type="ARBA" id="ARBA00012417"/>
    </source>
</evidence>
<dbReference type="SUPFAM" id="SSF56672">
    <property type="entry name" value="DNA/RNA polymerases"/>
    <property type="match status" value="1"/>
</dbReference>
<proteinExistence type="inferred from homology"/>
<dbReference type="EMBL" id="JAQQKX010000005">
    <property type="protein sequence ID" value="MDC7683259.1"/>
    <property type="molecule type" value="Genomic_DNA"/>
</dbReference>
<evidence type="ECO:0000256" key="5">
    <source>
        <dbReference type="ARBA" id="ARBA00049244"/>
    </source>
</evidence>
<dbReference type="Gene3D" id="1.10.150.20">
    <property type="entry name" value="5' to 3' exonuclease, C-terminal subdomain"/>
    <property type="match status" value="1"/>
</dbReference>